<dbReference type="InterPro" id="IPR050665">
    <property type="entry name" value="Cytochrome_P450_Monooxygen"/>
</dbReference>
<sequence length="525" mass="57889">MAIVASPMGPVVAVAVAVALVLLTWLWTALVQLVWRPYAVARAFGRQGIRGPAYRLFVGSDGEANAMRAAARGDVLDRRCHDIVPRVLPHYRAWMSRYGKVLVSWSGATPALCVGDYAMVKQILSDRTGLYGKPEPGPSILALIGNGLIFIGGDDWARHRRVVHPAFTMDKLKMMAKTMAECAREVIRAWEARASAAGGERRVQVEVGQQFQELTADVISHTAFGSSYREGKEVFVAQRELQSIAFSTINSIRFPGHQYIPTKTNLRRRHLAKKVRGTLMAIIRERQIAAAKEDRGYGNDLLGGGGARSMTMDEIVDECKTFFFAGHDTTSHLLTWAMFLLGTHPDWQQRLREEVLREEVLRECGGGDTEALPNGDALSKLKLMTMVLYETLRLYGPVSLMARTATADAELGGVRVPKGTMTMIPVAILHRDADVWGVDAGEFDPLRFRDGVNKAATHAGALLAFSLGQRSCIGQDFAMLEAKTTLAMILRRFAFEVSPEYVHAPLDFLTLQPQCGLPIVLKLLD</sequence>
<dbReference type="PANTHER" id="PTHR24282">
    <property type="entry name" value="CYTOCHROME P450 FAMILY MEMBER"/>
    <property type="match status" value="1"/>
</dbReference>
<keyword evidence="3 11" id="KW-0349">Heme</keyword>
<evidence type="ECO:0000256" key="12">
    <source>
        <dbReference type="RuleBase" id="RU000461"/>
    </source>
</evidence>
<feature type="binding site" description="axial binding residue" evidence="11">
    <location>
        <position position="472"/>
    </location>
    <ligand>
        <name>heme</name>
        <dbReference type="ChEBI" id="CHEBI:30413"/>
    </ligand>
    <ligandPart>
        <name>Fe</name>
        <dbReference type="ChEBI" id="CHEBI:18248"/>
    </ligandPart>
</feature>
<keyword evidence="7 12" id="KW-0560">Oxidoreductase</keyword>
<keyword evidence="8 11" id="KW-0408">Iron</keyword>
<evidence type="ECO:0000256" key="8">
    <source>
        <dbReference type="ARBA" id="ARBA00023004"/>
    </source>
</evidence>
<evidence type="ECO:0000313" key="13">
    <source>
        <dbReference type="EnsemblPlants" id="OPUNC06G05650.1"/>
    </source>
</evidence>
<evidence type="ECO:0000256" key="1">
    <source>
        <dbReference type="ARBA" id="ARBA00004370"/>
    </source>
</evidence>
<dbReference type="Gene3D" id="1.10.630.10">
    <property type="entry name" value="Cytochrome P450"/>
    <property type="match status" value="1"/>
</dbReference>
<reference evidence="13" key="2">
    <citation type="submission" date="2018-05" db="EMBL/GenBank/DDBJ databases">
        <title>OpunRS2 (Oryza punctata Reference Sequence Version 2).</title>
        <authorList>
            <person name="Zhang J."/>
            <person name="Kudrna D."/>
            <person name="Lee S."/>
            <person name="Talag J."/>
            <person name="Welchert J."/>
            <person name="Wing R.A."/>
        </authorList>
    </citation>
    <scope>NUCLEOTIDE SEQUENCE [LARGE SCALE GENOMIC DNA]</scope>
</reference>
<evidence type="ECO:0000256" key="7">
    <source>
        <dbReference type="ARBA" id="ARBA00023002"/>
    </source>
</evidence>
<reference evidence="13" key="1">
    <citation type="submission" date="2015-04" db="UniProtKB">
        <authorList>
            <consortium name="EnsemblPlants"/>
        </authorList>
    </citation>
    <scope>IDENTIFICATION</scope>
</reference>
<dbReference type="GO" id="GO:0016705">
    <property type="term" value="F:oxidoreductase activity, acting on paired donors, with incorporation or reduction of molecular oxygen"/>
    <property type="evidence" value="ECO:0007669"/>
    <property type="project" value="InterPro"/>
</dbReference>
<dbReference type="PANTHER" id="PTHR24282:SF100">
    <property type="entry name" value="OS06G0191800 PROTEIN"/>
    <property type="match status" value="1"/>
</dbReference>
<keyword evidence="14" id="KW-1185">Reference proteome</keyword>
<dbReference type="Pfam" id="PF00067">
    <property type="entry name" value="p450"/>
    <property type="match status" value="1"/>
</dbReference>
<dbReference type="InterPro" id="IPR002401">
    <property type="entry name" value="Cyt_P450_E_grp-I"/>
</dbReference>
<dbReference type="eggNOG" id="KOG0157">
    <property type="taxonomic scope" value="Eukaryota"/>
</dbReference>
<dbReference type="PRINTS" id="PR00385">
    <property type="entry name" value="P450"/>
</dbReference>
<dbReference type="GO" id="GO:0004497">
    <property type="term" value="F:monooxygenase activity"/>
    <property type="evidence" value="ECO:0007669"/>
    <property type="project" value="UniProtKB-KW"/>
</dbReference>
<proteinExistence type="inferred from homology"/>
<dbReference type="PROSITE" id="PS00086">
    <property type="entry name" value="CYTOCHROME_P450"/>
    <property type="match status" value="1"/>
</dbReference>
<protein>
    <recommendedName>
        <fullName evidence="15">Cytochrome P450</fullName>
    </recommendedName>
</protein>
<name>A0A0E0L8U9_ORYPU</name>
<keyword evidence="5 11" id="KW-0479">Metal-binding</keyword>
<dbReference type="OMA" id="PVAMLHR"/>
<dbReference type="HOGENOM" id="CLU_001570_5_0_1"/>
<dbReference type="PRINTS" id="PR00463">
    <property type="entry name" value="EP450I"/>
</dbReference>
<dbReference type="GO" id="GO:0006629">
    <property type="term" value="P:lipid metabolic process"/>
    <property type="evidence" value="ECO:0007669"/>
    <property type="project" value="UniProtKB-ARBA"/>
</dbReference>
<dbReference type="Proteomes" id="UP000026962">
    <property type="component" value="Chromosome 6"/>
</dbReference>
<comment type="similarity">
    <text evidence="2 12">Belongs to the cytochrome P450 family.</text>
</comment>
<keyword evidence="6" id="KW-1133">Transmembrane helix</keyword>
<evidence type="ECO:0000256" key="4">
    <source>
        <dbReference type="ARBA" id="ARBA00022692"/>
    </source>
</evidence>
<dbReference type="GO" id="GO:0005506">
    <property type="term" value="F:iron ion binding"/>
    <property type="evidence" value="ECO:0007669"/>
    <property type="project" value="InterPro"/>
</dbReference>
<comment type="cofactor">
    <cofactor evidence="11">
        <name>heme</name>
        <dbReference type="ChEBI" id="CHEBI:30413"/>
    </cofactor>
</comment>
<evidence type="ECO:0000256" key="5">
    <source>
        <dbReference type="ARBA" id="ARBA00022723"/>
    </source>
</evidence>
<comment type="subcellular location">
    <subcellularLocation>
        <location evidence="1">Membrane</location>
    </subcellularLocation>
</comment>
<accession>A0A0E0L8U9</accession>
<evidence type="ECO:0000256" key="3">
    <source>
        <dbReference type="ARBA" id="ARBA00022617"/>
    </source>
</evidence>
<evidence type="ECO:0000313" key="14">
    <source>
        <dbReference type="Proteomes" id="UP000026962"/>
    </source>
</evidence>
<evidence type="ECO:0000256" key="6">
    <source>
        <dbReference type="ARBA" id="ARBA00022989"/>
    </source>
</evidence>
<dbReference type="InterPro" id="IPR036396">
    <property type="entry name" value="Cyt_P450_sf"/>
</dbReference>
<dbReference type="GO" id="GO:0016020">
    <property type="term" value="C:membrane"/>
    <property type="evidence" value="ECO:0007669"/>
    <property type="project" value="UniProtKB-SubCell"/>
</dbReference>
<dbReference type="EnsemblPlants" id="OPUNC06G05650.1">
    <property type="protein sequence ID" value="OPUNC06G05650.1"/>
    <property type="gene ID" value="OPUNC06G05650"/>
</dbReference>
<dbReference type="STRING" id="4537.A0A0E0L8U9"/>
<keyword evidence="10" id="KW-0472">Membrane</keyword>
<organism evidence="13">
    <name type="scientific">Oryza punctata</name>
    <name type="common">Red rice</name>
    <dbReference type="NCBI Taxonomy" id="4537"/>
    <lineage>
        <taxon>Eukaryota</taxon>
        <taxon>Viridiplantae</taxon>
        <taxon>Streptophyta</taxon>
        <taxon>Embryophyta</taxon>
        <taxon>Tracheophyta</taxon>
        <taxon>Spermatophyta</taxon>
        <taxon>Magnoliopsida</taxon>
        <taxon>Liliopsida</taxon>
        <taxon>Poales</taxon>
        <taxon>Poaceae</taxon>
        <taxon>BOP clade</taxon>
        <taxon>Oryzoideae</taxon>
        <taxon>Oryzeae</taxon>
        <taxon>Oryzinae</taxon>
        <taxon>Oryza</taxon>
    </lineage>
</organism>
<dbReference type="GO" id="GO:0020037">
    <property type="term" value="F:heme binding"/>
    <property type="evidence" value="ECO:0007669"/>
    <property type="project" value="InterPro"/>
</dbReference>
<evidence type="ECO:0000256" key="10">
    <source>
        <dbReference type="ARBA" id="ARBA00023136"/>
    </source>
</evidence>
<dbReference type="Gramene" id="OPUNC06G05650.1">
    <property type="protein sequence ID" value="OPUNC06G05650.1"/>
    <property type="gene ID" value="OPUNC06G05650"/>
</dbReference>
<dbReference type="AlphaFoldDB" id="A0A0E0L8U9"/>
<dbReference type="SUPFAM" id="SSF48264">
    <property type="entry name" value="Cytochrome P450"/>
    <property type="match status" value="1"/>
</dbReference>
<keyword evidence="9 12" id="KW-0503">Monooxygenase</keyword>
<keyword evidence="4" id="KW-0812">Transmembrane</keyword>
<dbReference type="InterPro" id="IPR001128">
    <property type="entry name" value="Cyt_P450"/>
</dbReference>
<evidence type="ECO:0000256" key="2">
    <source>
        <dbReference type="ARBA" id="ARBA00010617"/>
    </source>
</evidence>
<dbReference type="InterPro" id="IPR017972">
    <property type="entry name" value="Cyt_P450_CS"/>
</dbReference>
<evidence type="ECO:0008006" key="15">
    <source>
        <dbReference type="Google" id="ProtNLM"/>
    </source>
</evidence>
<evidence type="ECO:0000256" key="11">
    <source>
        <dbReference type="PIRSR" id="PIRSR602401-1"/>
    </source>
</evidence>
<evidence type="ECO:0000256" key="9">
    <source>
        <dbReference type="ARBA" id="ARBA00023033"/>
    </source>
</evidence>